<feature type="region of interest" description="Disordered" evidence="1">
    <location>
        <begin position="823"/>
        <end position="867"/>
    </location>
</feature>
<organism evidence="3 4">
    <name type="scientific">Syncephalis pseudoplumigaleata</name>
    <dbReference type="NCBI Taxonomy" id="1712513"/>
    <lineage>
        <taxon>Eukaryota</taxon>
        <taxon>Fungi</taxon>
        <taxon>Fungi incertae sedis</taxon>
        <taxon>Zoopagomycota</taxon>
        <taxon>Zoopagomycotina</taxon>
        <taxon>Zoopagomycetes</taxon>
        <taxon>Zoopagales</taxon>
        <taxon>Piptocephalidaceae</taxon>
        <taxon>Syncephalis</taxon>
    </lineage>
</organism>
<proteinExistence type="predicted"/>
<dbReference type="EMBL" id="KZ989475">
    <property type="protein sequence ID" value="RKP26238.1"/>
    <property type="molecule type" value="Genomic_DNA"/>
</dbReference>
<feature type="compositionally biased region" description="Polar residues" evidence="1">
    <location>
        <begin position="530"/>
        <end position="542"/>
    </location>
</feature>
<dbReference type="Proteomes" id="UP000278143">
    <property type="component" value="Unassembled WGS sequence"/>
</dbReference>
<dbReference type="AlphaFoldDB" id="A0A4P9Z1M9"/>
<evidence type="ECO:0000256" key="1">
    <source>
        <dbReference type="SAM" id="MobiDB-lite"/>
    </source>
</evidence>
<keyword evidence="4" id="KW-1185">Reference proteome</keyword>
<feature type="compositionally biased region" description="Polar residues" evidence="1">
    <location>
        <begin position="733"/>
        <end position="742"/>
    </location>
</feature>
<feature type="region of interest" description="Disordered" evidence="1">
    <location>
        <begin position="669"/>
        <end position="748"/>
    </location>
</feature>
<evidence type="ECO:0000313" key="4">
    <source>
        <dbReference type="Proteomes" id="UP000278143"/>
    </source>
</evidence>
<feature type="region of interest" description="Disordered" evidence="1">
    <location>
        <begin position="530"/>
        <end position="550"/>
    </location>
</feature>
<feature type="region of interest" description="Disordered" evidence="1">
    <location>
        <begin position="594"/>
        <end position="643"/>
    </location>
</feature>
<feature type="region of interest" description="Disordered" evidence="1">
    <location>
        <begin position="214"/>
        <end position="270"/>
    </location>
</feature>
<feature type="region of interest" description="Disordered" evidence="1">
    <location>
        <begin position="317"/>
        <end position="375"/>
    </location>
</feature>
<feature type="signal peptide" evidence="2">
    <location>
        <begin position="1"/>
        <end position="22"/>
    </location>
</feature>
<evidence type="ECO:0000256" key="2">
    <source>
        <dbReference type="SAM" id="SignalP"/>
    </source>
</evidence>
<feature type="chain" id="PRO_5020926887" evidence="2">
    <location>
        <begin position="23"/>
        <end position="954"/>
    </location>
</feature>
<feature type="compositionally biased region" description="Low complexity" evidence="1">
    <location>
        <begin position="321"/>
        <end position="330"/>
    </location>
</feature>
<protein>
    <submittedName>
        <fullName evidence="3">Uncharacterized protein</fullName>
    </submittedName>
</protein>
<gene>
    <name evidence="3" type="ORF">SYNPS1DRAFT_28058</name>
</gene>
<evidence type="ECO:0000313" key="3">
    <source>
        <dbReference type="EMBL" id="RKP26238.1"/>
    </source>
</evidence>
<feature type="compositionally biased region" description="Low complexity" evidence="1">
    <location>
        <begin position="857"/>
        <end position="867"/>
    </location>
</feature>
<dbReference type="OrthoDB" id="10659978at2759"/>
<sequence length="954" mass="99366">MASAHCFLLLLLLLLLLCALYARSSRAFHAIRMATGNILSVIMVAPPADESTTVLPTRLLTLVTESKSRPTIAETIATGTSTIAAASKLGLNSSSWSLRGKEKAAKVTGIPVVTPVTVSPISPSIATSAPYGPSASTTATDTLSSAAGHLAGIVAAATAKPLVGKAATSGNAFLAPKFVGTARRFGLNTMANMARFAANLHQFSTNLRIIGPKDRKRMAAPPEAGLTTEATSLSAGKEAGLGSEDSGIGDVSAAHDDDSTMPPSPATETVNREACNSNAMTTATTASNNLHAEANATKPSHADDDAKLGKESQGRVIIPASSSSSLSLSLDFPSAEDQEKEAAEQDAACDAAMTAPPLPPLPSSSLTASSDESEEDPIMQLANVMETAFSSWSLCSDGPMHTETDAPVAASSTLDPLPVIETDHSIVAATAQAPSVEDASTPSAPSHTPSSSSPSLSSSSSPTAAAASVSTDEQPTESAATITMPAILVVDTVHGMDMNTPPPSPKKQRWFAKVGGKFTQKQDKSTKLLSSVSMSEVSAPQTSKEKTLRKSIRHRLRSVARRDHVGPIDDPVRALDGGHALLSTSIDTVSRVLTASPSSSDDDDDENDSNGAGSDTTQDKKKKSKKDKKNKEAGAIRRGARSLDVPRARRWALDIGAAIRRHHSDSFLTGASSTKKSITAGNSSSSSTTPESKRTTAPPPLLRIDTEAANQSIDDKESDQISSASSASSSSSLPVTPTTPSHGVNDMHCPSRRLAYLGSVRKLQDCRRPLREVIGVQSVLAEVRRVGGVRVPVREVHAALAAGDRDVARRRRRLSAQQLARRQAIAAAEGKPMPLNGMRLDSDGAGAPFSGGHRRTPSSSSSSSSVAWTSSASTSALRRSSSMPLMTPLISFDTAPLTASSPLKLEPPPVIKNTLAKDADDYEEDDVPLALLCDSTSTSDRRSSLATRPMVVAS</sequence>
<reference evidence="4" key="1">
    <citation type="journal article" date="2018" name="Nat. Microbiol.">
        <title>Leveraging single-cell genomics to expand the fungal tree of life.</title>
        <authorList>
            <person name="Ahrendt S.R."/>
            <person name="Quandt C.A."/>
            <person name="Ciobanu D."/>
            <person name="Clum A."/>
            <person name="Salamov A."/>
            <person name="Andreopoulos B."/>
            <person name="Cheng J.F."/>
            <person name="Woyke T."/>
            <person name="Pelin A."/>
            <person name="Henrissat B."/>
            <person name="Reynolds N.K."/>
            <person name="Benny G.L."/>
            <person name="Smith M.E."/>
            <person name="James T.Y."/>
            <person name="Grigoriev I.V."/>
        </authorList>
    </citation>
    <scope>NUCLEOTIDE SEQUENCE [LARGE SCALE GENOMIC DNA]</scope>
    <source>
        <strain evidence="4">Benny S71-1</strain>
    </source>
</reference>
<feature type="compositionally biased region" description="Low complexity" evidence="1">
    <location>
        <begin position="722"/>
        <end position="732"/>
    </location>
</feature>
<name>A0A4P9Z1M9_9FUNG</name>
<accession>A0A4P9Z1M9</accession>
<feature type="compositionally biased region" description="Polar residues" evidence="1">
    <location>
        <begin position="472"/>
        <end position="481"/>
    </location>
</feature>
<feature type="region of interest" description="Disordered" evidence="1">
    <location>
        <begin position="432"/>
        <end position="483"/>
    </location>
</feature>
<feature type="compositionally biased region" description="Low complexity" evidence="1">
    <location>
        <begin position="439"/>
        <end position="471"/>
    </location>
</feature>
<feature type="compositionally biased region" description="Low complexity" evidence="1">
    <location>
        <begin position="345"/>
        <end position="355"/>
    </location>
</feature>
<feature type="compositionally biased region" description="Low complexity" evidence="1">
    <location>
        <begin position="677"/>
        <end position="690"/>
    </location>
</feature>
<keyword evidence="2" id="KW-0732">Signal</keyword>